<dbReference type="PANTHER" id="PTHR43249:SF1">
    <property type="entry name" value="D-GLUCOSIDE 3-DEHYDROGENASE"/>
    <property type="match status" value="1"/>
</dbReference>
<evidence type="ECO:0000313" key="6">
    <source>
        <dbReference type="Proteomes" id="UP000240400"/>
    </source>
</evidence>
<dbReference type="Gene3D" id="3.40.50.720">
    <property type="entry name" value="NAD(P)-binding Rossmann-like Domain"/>
    <property type="match status" value="1"/>
</dbReference>
<dbReference type="EMBL" id="UHDS01000001">
    <property type="protein sequence ID" value="SUM55979.1"/>
    <property type="molecule type" value="Genomic_DNA"/>
</dbReference>
<dbReference type="InterPro" id="IPR000683">
    <property type="entry name" value="Gfo/Idh/MocA-like_OxRdtase_N"/>
</dbReference>
<protein>
    <submittedName>
        <fullName evidence="3">Gfo/Idh/MocA family oxidoreductase</fullName>
    </submittedName>
    <submittedName>
        <fullName evidence="5">NADH-dependent dehydrogenase</fullName>
        <ecNumber evidence="5">1.-.-.-</ecNumber>
    </submittedName>
</protein>
<reference evidence="3 8" key="4">
    <citation type="submission" date="2021-03" db="EMBL/GenBank/DDBJ databases">
        <title>Staphylococci and Mammaliicocci in bats.</title>
        <authorList>
            <person name="Fountain K."/>
        </authorList>
    </citation>
    <scope>NUCLEOTIDE SEQUENCE [LARGE SCALE GENOMIC DNA]</scope>
    <source>
        <strain evidence="3 8">18_1_E_SW</strain>
    </source>
</reference>
<dbReference type="InterPro" id="IPR052515">
    <property type="entry name" value="Gfo/Idh/MocA_Oxidoreductase"/>
</dbReference>
<dbReference type="InterPro" id="IPR055170">
    <property type="entry name" value="GFO_IDH_MocA-like_dom"/>
</dbReference>
<dbReference type="EMBL" id="PZHR01000017">
    <property type="protein sequence ID" value="PTK59665.1"/>
    <property type="molecule type" value="Genomic_DNA"/>
</dbReference>
<dbReference type="AlphaFoldDB" id="A0A291JMZ9"/>
<name>A0A291JMZ9_9STAP</name>
<dbReference type="Gene3D" id="3.30.360.10">
    <property type="entry name" value="Dihydrodipicolinate Reductase, domain 2"/>
    <property type="match status" value="1"/>
</dbReference>
<dbReference type="EMBL" id="JAFNLT010000003">
    <property type="protein sequence ID" value="MBO1226667.1"/>
    <property type="molecule type" value="Genomic_DNA"/>
</dbReference>
<evidence type="ECO:0000259" key="2">
    <source>
        <dbReference type="Pfam" id="PF22725"/>
    </source>
</evidence>
<dbReference type="Proteomes" id="UP000664081">
    <property type="component" value="Unassembled WGS sequence"/>
</dbReference>
<reference evidence="5 7" key="3">
    <citation type="submission" date="2018-06" db="EMBL/GenBank/DDBJ databases">
        <authorList>
            <consortium name="Pathogen Informatics"/>
            <person name="Doyle S."/>
        </authorList>
    </citation>
    <scope>NUCLEOTIDE SEQUENCE [LARGE SCALE GENOMIC DNA]</scope>
    <source>
        <strain evidence="5 7">NCTC13834</strain>
    </source>
</reference>
<keyword evidence="8" id="KW-1185">Reference proteome</keyword>
<evidence type="ECO:0000313" key="8">
    <source>
        <dbReference type="Proteomes" id="UP000664081"/>
    </source>
</evidence>
<dbReference type="OrthoDB" id="9815825at2"/>
<dbReference type="SUPFAM" id="SSF51735">
    <property type="entry name" value="NAD(P)-binding Rossmann-fold domains"/>
    <property type="match status" value="1"/>
</dbReference>
<dbReference type="PANTHER" id="PTHR43249">
    <property type="entry name" value="UDP-N-ACETYL-2-AMINO-2-DEOXY-D-GLUCURONATE OXIDASE"/>
    <property type="match status" value="1"/>
</dbReference>
<evidence type="ECO:0000313" key="4">
    <source>
        <dbReference type="EMBL" id="PTK59665.1"/>
    </source>
</evidence>
<dbReference type="Proteomes" id="UP000240400">
    <property type="component" value="Unassembled WGS sequence"/>
</dbReference>
<evidence type="ECO:0000313" key="5">
    <source>
        <dbReference type="EMBL" id="SUM55979.1"/>
    </source>
</evidence>
<dbReference type="KEGG" id="snl:BJD96_11895"/>
<keyword evidence="5" id="KW-0560">Oxidoreductase</keyword>
<feature type="domain" description="Gfo/Idh/MocA-like oxidoreductase N-terminal" evidence="1">
    <location>
        <begin position="4"/>
        <end position="123"/>
    </location>
</feature>
<dbReference type="Proteomes" id="UP000254412">
    <property type="component" value="Unassembled WGS sequence"/>
</dbReference>
<dbReference type="RefSeq" id="WP_096810835.1">
    <property type="nucleotide sequence ID" value="NZ_BMCF01000005.1"/>
</dbReference>
<dbReference type="Pfam" id="PF22725">
    <property type="entry name" value="GFO_IDH_MocA_C3"/>
    <property type="match status" value="1"/>
</dbReference>
<evidence type="ECO:0000259" key="1">
    <source>
        <dbReference type="Pfam" id="PF01408"/>
    </source>
</evidence>
<gene>
    <name evidence="5" type="primary">ycjS_1</name>
    <name evidence="4" type="ORF">BUZ61_04810</name>
    <name evidence="3" type="ORF">J3T88_04915</name>
    <name evidence="5" type="ORF">NCTC13834_02355</name>
</gene>
<evidence type="ECO:0000313" key="3">
    <source>
        <dbReference type="EMBL" id="MBO1226667.1"/>
    </source>
</evidence>
<dbReference type="SUPFAM" id="SSF55347">
    <property type="entry name" value="Glyceraldehyde-3-phosphate dehydrogenase-like, C-terminal domain"/>
    <property type="match status" value="1"/>
</dbReference>
<accession>A0A291JMZ9</accession>
<feature type="domain" description="GFO/IDH/MocA-like oxidoreductase" evidence="2">
    <location>
        <begin position="133"/>
        <end position="269"/>
    </location>
</feature>
<evidence type="ECO:0000313" key="7">
    <source>
        <dbReference type="Proteomes" id="UP000254412"/>
    </source>
</evidence>
<dbReference type="EC" id="1.-.-.-" evidence="5"/>
<organism evidence="5 7">
    <name type="scientific">Staphylococcus nepalensis</name>
    <dbReference type="NCBI Taxonomy" id="214473"/>
    <lineage>
        <taxon>Bacteria</taxon>
        <taxon>Bacillati</taxon>
        <taxon>Bacillota</taxon>
        <taxon>Bacilli</taxon>
        <taxon>Bacillales</taxon>
        <taxon>Staphylococcaceae</taxon>
        <taxon>Staphylococcus</taxon>
    </lineage>
</organism>
<sequence>MNKLKIGIVGCGGIARNRHIPAFQELNEITDIVAVHDINYDLAKNVAENNNIEFVMEDYQQMFELVDAIAVCTPNKFHAEISIAALNSGVHVFCEKPMALNKLECERMVEAANHSGKLLAIGYHYRFTDAAMTAKKAILNGAVGDPLVIRTQALRRRKVPGWGVFTNKLLQGGGSLIDYGCHLLDLSLWLLEDNEPVEILAKTYNRLSKTPNQINDWGTFNHETFDVDDHVSCFIIFKDNASMQFECSWAANIKDDSKHLSISGVDGGISLYPFELYQHKYGTCFTEKAVVDHDETLAAKRQATNFVKSCLGEADLVVKPEEAQRTSLIIDAIYKSSVEGRSIRLSNV</sequence>
<dbReference type="GO" id="GO:0000166">
    <property type="term" value="F:nucleotide binding"/>
    <property type="evidence" value="ECO:0007669"/>
    <property type="project" value="InterPro"/>
</dbReference>
<dbReference type="GO" id="GO:0016491">
    <property type="term" value="F:oxidoreductase activity"/>
    <property type="evidence" value="ECO:0007669"/>
    <property type="project" value="UniProtKB-KW"/>
</dbReference>
<reference evidence="4" key="2">
    <citation type="submission" date="2018-03" db="EMBL/GenBank/DDBJ databases">
        <authorList>
            <person name="Keele B.F."/>
        </authorList>
    </citation>
    <scope>NUCLEOTIDE SEQUENCE</scope>
    <source>
        <strain evidence="4">SNUC 4337</strain>
    </source>
</reference>
<dbReference type="InterPro" id="IPR036291">
    <property type="entry name" value="NAD(P)-bd_dom_sf"/>
</dbReference>
<dbReference type="GeneID" id="66777756"/>
<dbReference type="Pfam" id="PF01408">
    <property type="entry name" value="GFO_IDH_MocA"/>
    <property type="match status" value="1"/>
</dbReference>
<reference evidence="4 6" key="1">
    <citation type="journal article" date="2016" name="Front. Microbiol.">
        <title>Comprehensive Phylogenetic Analysis of Bovine Non-aureus Staphylococci Species Based on Whole-Genome Sequencing.</title>
        <authorList>
            <person name="Naushad S."/>
            <person name="Barkema H.W."/>
            <person name="Luby C."/>
            <person name="Condas L.A."/>
            <person name="Nobrega D.B."/>
            <person name="Carson D.A."/>
            <person name="De Buck J."/>
        </authorList>
    </citation>
    <scope>NUCLEOTIDE SEQUENCE [LARGE SCALE GENOMIC DNA]</scope>
    <source>
        <strain evidence="4 6">SNUC 4337</strain>
    </source>
</reference>
<proteinExistence type="predicted"/>